<evidence type="ECO:0000256" key="1">
    <source>
        <dbReference type="ARBA" id="ARBA00002869"/>
    </source>
</evidence>
<evidence type="ECO:0000256" key="7">
    <source>
        <dbReference type="ARBA" id="ARBA00048169"/>
    </source>
</evidence>
<dbReference type="GO" id="GO:0005737">
    <property type="term" value="C:cytoplasm"/>
    <property type="evidence" value="ECO:0007669"/>
    <property type="project" value="UniProtKB-UniRule"/>
</dbReference>
<evidence type="ECO:0000256" key="8">
    <source>
        <dbReference type="HAMAP-Rule" id="MF_00260"/>
    </source>
</evidence>
<gene>
    <name evidence="8" type="primary">hemC</name>
    <name evidence="11" type="ORF">HDF16_002690</name>
</gene>
<feature type="modified residue" description="S-(dipyrrolylmethanemethyl)cysteine" evidence="8">
    <location>
        <position position="260"/>
    </location>
</feature>
<feature type="domain" description="Porphobilinogen deaminase C-terminal" evidence="10">
    <location>
        <begin position="244"/>
        <end position="321"/>
    </location>
</feature>
<comment type="catalytic activity">
    <reaction evidence="7 8">
        <text>4 porphobilinogen + H2O = hydroxymethylbilane + 4 NH4(+)</text>
        <dbReference type="Rhea" id="RHEA:13185"/>
        <dbReference type="ChEBI" id="CHEBI:15377"/>
        <dbReference type="ChEBI" id="CHEBI:28938"/>
        <dbReference type="ChEBI" id="CHEBI:57845"/>
        <dbReference type="ChEBI" id="CHEBI:58126"/>
        <dbReference type="EC" id="2.5.1.61"/>
    </reaction>
</comment>
<evidence type="ECO:0000313" key="12">
    <source>
        <dbReference type="Proteomes" id="UP000540989"/>
    </source>
</evidence>
<keyword evidence="12" id="KW-1185">Reference proteome</keyword>
<dbReference type="Gene3D" id="3.40.190.10">
    <property type="entry name" value="Periplasmic binding protein-like II"/>
    <property type="match status" value="2"/>
</dbReference>
<evidence type="ECO:0000313" key="11">
    <source>
        <dbReference type="EMBL" id="MBB5057984.1"/>
    </source>
</evidence>
<dbReference type="EC" id="2.5.1.61" evidence="8"/>
<dbReference type="EMBL" id="JACHIP010000003">
    <property type="protein sequence ID" value="MBB5057984.1"/>
    <property type="molecule type" value="Genomic_DNA"/>
</dbReference>
<evidence type="ECO:0000256" key="4">
    <source>
        <dbReference type="ARBA" id="ARBA00011245"/>
    </source>
</evidence>
<name>A0A7W7ZDM7_9BACT</name>
<comment type="pathway">
    <text evidence="2">Porphyrin-containing compound metabolism; protoporphyrin-IX biosynthesis; coproporphyrinogen-III from 5-aminolevulinate: step 2/4.</text>
</comment>
<dbReference type="InterPro" id="IPR000860">
    <property type="entry name" value="HemC"/>
</dbReference>
<dbReference type="HAMAP" id="MF_00260">
    <property type="entry name" value="Porphobil_deam"/>
    <property type="match status" value="1"/>
</dbReference>
<dbReference type="Proteomes" id="UP000540989">
    <property type="component" value="Unassembled WGS sequence"/>
</dbReference>
<dbReference type="PRINTS" id="PR00151">
    <property type="entry name" value="PORPHBDMNASE"/>
</dbReference>
<comment type="similarity">
    <text evidence="3 8">Belongs to the HMBS family.</text>
</comment>
<dbReference type="InterPro" id="IPR022417">
    <property type="entry name" value="Porphobilin_deaminase_N"/>
</dbReference>
<feature type="domain" description="Porphobilinogen deaminase N-terminal" evidence="9">
    <location>
        <begin position="11"/>
        <end position="214"/>
    </location>
</feature>
<dbReference type="InterPro" id="IPR036803">
    <property type="entry name" value="Porphobilinogen_deaminase_C_sf"/>
</dbReference>
<comment type="subunit">
    <text evidence="4 8">Monomer.</text>
</comment>
<protein>
    <recommendedName>
        <fullName evidence="8">Porphobilinogen deaminase</fullName>
        <shortName evidence="8">PBG</shortName>
        <ecNumber evidence="8">2.5.1.61</ecNumber>
    </recommendedName>
    <alternativeName>
        <fullName evidence="8">Hydroxymethylbilane synthase</fullName>
        <shortName evidence="8">HMBS</shortName>
    </alternativeName>
    <alternativeName>
        <fullName evidence="8">Pre-uroporphyrinogen synthase</fullName>
    </alternativeName>
</protein>
<dbReference type="Pfam" id="PF01379">
    <property type="entry name" value="Porphobil_deam"/>
    <property type="match status" value="1"/>
</dbReference>
<dbReference type="NCBIfam" id="TIGR00212">
    <property type="entry name" value="hemC"/>
    <property type="match status" value="1"/>
</dbReference>
<evidence type="ECO:0000256" key="2">
    <source>
        <dbReference type="ARBA" id="ARBA00004735"/>
    </source>
</evidence>
<dbReference type="RefSeq" id="WP_184217181.1">
    <property type="nucleotide sequence ID" value="NZ_JACHIP010000003.1"/>
</dbReference>
<dbReference type="PANTHER" id="PTHR11557:SF0">
    <property type="entry name" value="PORPHOBILINOGEN DEAMINASE"/>
    <property type="match status" value="1"/>
</dbReference>
<dbReference type="FunFam" id="3.40.190.10:FF:000005">
    <property type="entry name" value="Porphobilinogen deaminase"/>
    <property type="match status" value="1"/>
</dbReference>
<dbReference type="AlphaFoldDB" id="A0A7W7ZDM7"/>
<comment type="cofactor">
    <cofactor evidence="8">
        <name>dipyrromethane</name>
        <dbReference type="ChEBI" id="CHEBI:60342"/>
    </cofactor>
    <text evidence="8">Binds 1 dipyrromethane group covalently.</text>
</comment>
<accession>A0A7W7ZDM7</accession>
<organism evidence="11 12">
    <name type="scientific">Granulicella aggregans</name>
    <dbReference type="NCBI Taxonomy" id="474949"/>
    <lineage>
        <taxon>Bacteria</taxon>
        <taxon>Pseudomonadati</taxon>
        <taxon>Acidobacteriota</taxon>
        <taxon>Terriglobia</taxon>
        <taxon>Terriglobales</taxon>
        <taxon>Acidobacteriaceae</taxon>
        <taxon>Granulicella</taxon>
    </lineage>
</organism>
<proteinExistence type="inferred from homology"/>
<comment type="function">
    <text evidence="1 8">Tetrapolymerization of the monopyrrole PBG into the hydroxymethylbilane pre-uroporphyrinogen in several discrete steps.</text>
</comment>
<dbReference type="SUPFAM" id="SSF53850">
    <property type="entry name" value="Periplasmic binding protein-like II"/>
    <property type="match status" value="1"/>
</dbReference>
<dbReference type="Pfam" id="PF03900">
    <property type="entry name" value="Porphobil_deamC"/>
    <property type="match status" value="1"/>
</dbReference>
<dbReference type="InterPro" id="IPR022418">
    <property type="entry name" value="Porphobilinogen_deaminase_C"/>
</dbReference>
<dbReference type="SUPFAM" id="SSF54782">
    <property type="entry name" value="Porphobilinogen deaminase (hydroxymethylbilane synthase), C-terminal domain"/>
    <property type="match status" value="1"/>
</dbReference>
<reference evidence="11 12" key="1">
    <citation type="submission" date="2020-08" db="EMBL/GenBank/DDBJ databases">
        <title>Genomic Encyclopedia of Type Strains, Phase IV (KMG-V): Genome sequencing to study the core and pangenomes of soil and plant-associated prokaryotes.</title>
        <authorList>
            <person name="Whitman W."/>
        </authorList>
    </citation>
    <scope>NUCLEOTIDE SEQUENCE [LARGE SCALE GENOMIC DNA]</scope>
    <source>
        <strain evidence="11 12">M8UP14</strain>
    </source>
</reference>
<comment type="miscellaneous">
    <text evidence="8">The porphobilinogen subunits are added to the dipyrromethane group.</text>
</comment>
<evidence type="ECO:0000259" key="9">
    <source>
        <dbReference type="Pfam" id="PF01379"/>
    </source>
</evidence>
<dbReference type="PANTHER" id="PTHR11557">
    <property type="entry name" value="PORPHOBILINOGEN DEAMINASE"/>
    <property type="match status" value="1"/>
</dbReference>
<evidence type="ECO:0000259" key="10">
    <source>
        <dbReference type="Pfam" id="PF03900"/>
    </source>
</evidence>
<dbReference type="PIRSF" id="PIRSF001438">
    <property type="entry name" value="4pyrrol_synth_OHMeBilane_synth"/>
    <property type="match status" value="1"/>
</dbReference>
<dbReference type="GO" id="GO:0006782">
    <property type="term" value="P:protoporphyrinogen IX biosynthetic process"/>
    <property type="evidence" value="ECO:0007669"/>
    <property type="project" value="UniProtKB-UniRule"/>
</dbReference>
<comment type="caution">
    <text evidence="11">The sequence shown here is derived from an EMBL/GenBank/DDBJ whole genome shotgun (WGS) entry which is preliminary data.</text>
</comment>
<evidence type="ECO:0000256" key="3">
    <source>
        <dbReference type="ARBA" id="ARBA00005638"/>
    </source>
</evidence>
<dbReference type="GO" id="GO:0004418">
    <property type="term" value="F:hydroxymethylbilane synthase activity"/>
    <property type="evidence" value="ECO:0007669"/>
    <property type="project" value="UniProtKB-UniRule"/>
</dbReference>
<evidence type="ECO:0000256" key="6">
    <source>
        <dbReference type="ARBA" id="ARBA00023244"/>
    </source>
</evidence>
<keyword evidence="6 8" id="KW-0627">Porphyrin biosynthesis</keyword>
<sequence>MTKDFHSKRPIRIGSRGSQLALWQANHVLYALRDAGYAVELEVIRTTGDRMQQPGFVLPPGLDGKGIFIKEIEEALEEGRIDLAVHSLKDLPTTLAPQFTLAAIPKRADARDVWVCEQFWGLHTLPEGGRIGTTSPRRRAQLLAMRPDVTFVEVRGNVDTRLKKLASGQCDALVLAAAGLDRLKRIESVHYRFSPDELCPAPGQGALAIETRADGFLASDTPDEWWDNFVRGAVKFFNNPQTRFCVETERFALDAMGGGCSLPVGIHVAPVCDAETGDFYRIYAQVVAPDGETMVQLDQIEPMVRQPSAETLGRRIADDLKARGALDLLLAETVA</sequence>
<evidence type="ECO:0000256" key="5">
    <source>
        <dbReference type="ARBA" id="ARBA00022679"/>
    </source>
</evidence>
<dbReference type="Gene3D" id="3.30.160.40">
    <property type="entry name" value="Porphobilinogen deaminase, C-terminal domain"/>
    <property type="match status" value="1"/>
</dbReference>
<keyword evidence="5 8" id="KW-0808">Transferase</keyword>